<name>S9VTH8_SCHCR</name>
<evidence type="ECO:0000256" key="4">
    <source>
        <dbReference type="ARBA" id="ARBA00022927"/>
    </source>
</evidence>
<keyword evidence="4 6" id="KW-0653">Protein transport</keyword>
<proteinExistence type="inferred from homology"/>
<dbReference type="GO" id="GO:0030276">
    <property type="term" value="F:clathrin binding"/>
    <property type="evidence" value="ECO:0007669"/>
    <property type="project" value="InterPro"/>
</dbReference>
<evidence type="ECO:0000313" key="10">
    <source>
        <dbReference type="EMBL" id="EPY49444.1"/>
    </source>
</evidence>
<evidence type="ECO:0000256" key="5">
    <source>
        <dbReference type="ARBA" id="ARBA00023136"/>
    </source>
</evidence>
<dbReference type="Gene3D" id="1.25.10.10">
    <property type="entry name" value="Leucine-rich Repeat Variant"/>
    <property type="match status" value="1"/>
</dbReference>
<dbReference type="AlphaFoldDB" id="S9VTH8"/>
<dbReference type="Proteomes" id="UP000015464">
    <property type="component" value="Unassembled WGS sequence"/>
</dbReference>
<dbReference type="Pfam" id="PF01602">
    <property type="entry name" value="Adaptin_N"/>
    <property type="match status" value="1"/>
</dbReference>
<dbReference type="InterPro" id="IPR011989">
    <property type="entry name" value="ARM-like"/>
</dbReference>
<dbReference type="SUPFAM" id="SSF48371">
    <property type="entry name" value="ARM repeat"/>
    <property type="match status" value="1"/>
</dbReference>
<keyword evidence="3 6" id="KW-0813">Transport</keyword>
<feature type="signal peptide" evidence="8">
    <location>
        <begin position="1"/>
        <end position="21"/>
    </location>
</feature>
<gene>
    <name evidence="10" type="ORF">SPOG_01331</name>
</gene>
<accession>S9VTH8</accession>
<dbReference type="InterPro" id="IPR002553">
    <property type="entry name" value="Clathrin/coatomer_adapt-like_N"/>
</dbReference>
<dbReference type="GO" id="GO:0005829">
    <property type="term" value="C:cytosol"/>
    <property type="evidence" value="ECO:0007669"/>
    <property type="project" value="GOC"/>
</dbReference>
<evidence type="ECO:0000313" key="11">
    <source>
        <dbReference type="Proteomes" id="UP000015464"/>
    </source>
</evidence>
<evidence type="ECO:0000256" key="1">
    <source>
        <dbReference type="ARBA" id="ARBA00004308"/>
    </source>
</evidence>
<feature type="chain" id="PRO_5004572284" description="AP complex subunit beta" evidence="8">
    <location>
        <begin position="22"/>
        <end position="699"/>
    </location>
</feature>
<protein>
    <recommendedName>
        <fullName evidence="6">AP complex subunit beta</fullName>
    </recommendedName>
</protein>
<organism evidence="10 11">
    <name type="scientific">Schizosaccharomyces cryophilus (strain OY26 / ATCC MYA-4695 / CBS 11777 / NBRC 106824 / NRRL Y48691)</name>
    <name type="common">Fission yeast</name>
    <dbReference type="NCBI Taxonomy" id="653667"/>
    <lineage>
        <taxon>Eukaryota</taxon>
        <taxon>Fungi</taxon>
        <taxon>Dikarya</taxon>
        <taxon>Ascomycota</taxon>
        <taxon>Taphrinomycotina</taxon>
        <taxon>Schizosaccharomycetes</taxon>
        <taxon>Schizosaccharomycetales</taxon>
        <taxon>Schizosaccharomycetaceae</taxon>
        <taxon>Schizosaccharomyces</taxon>
    </lineage>
</organism>
<dbReference type="GO" id="GO:0099638">
    <property type="term" value="P:endosome to plasma membrane protein transport"/>
    <property type="evidence" value="ECO:0007669"/>
    <property type="project" value="EnsemblFungi"/>
</dbReference>
<dbReference type="EMBL" id="KE546995">
    <property type="protein sequence ID" value="EPY49444.1"/>
    <property type="molecule type" value="Genomic_DNA"/>
</dbReference>
<dbReference type="InterPro" id="IPR026739">
    <property type="entry name" value="AP_beta"/>
</dbReference>
<evidence type="ECO:0000259" key="9">
    <source>
        <dbReference type="Pfam" id="PF01602"/>
    </source>
</evidence>
<dbReference type="GO" id="GO:0030121">
    <property type="term" value="C:AP-1 adaptor complex"/>
    <property type="evidence" value="ECO:0007669"/>
    <property type="project" value="EnsemblFungi"/>
</dbReference>
<dbReference type="STRING" id="653667.S9VTH8"/>
<keyword evidence="11" id="KW-1185">Reference proteome</keyword>
<dbReference type="GO" id="GO:0042147">
    <property type="term" value="P:retrograde transport, endosome to Golgi"/>
    <property type="evidence" value="ECO:0007669"/>
    <property type="project" value="EnsemblFungi"/>
</dbReference>
<sequence>MIPSTWQVLLFLFKRWIVMVPKIFQSSRQKAFKKSETSELQKGLVSQYANERIDAVKRTIAAMTVGKDVSSLFPDVLKNLATRDVTLKKLVYLYLINYAKTHPDLCILAVNTFVKDSEEYNPTVRALAIRTMGCIRVTKIIDYLAYPLRKALKDDHPYVRKTAAVCVVKMFELDPQYCSSNGFISQLQALVTDPNPVVVANAVRSLAEIHDFEPEKGYFNLVYTMTDRLMVALSECNEWGRIAILSALSRFRTSDVKEAEFICERVIPQFQHANSGVVLAAVKVIMTHISLFSEDFKNFLYKKMAPPLLTLLSADPEIQYVALRNINLILQKQPNIFEKGTRVFFCKYNDPLYIKLEKLKIITMLACEENINETLSELRTYVSEVDLEFVKQTIKSLGDVALKVPSIINDCIAVFLEIFEVNISYMVQEVTVVMETLLRQYPKKIRLLLPYLEKVLEELGDPRARASMAWILGEFCDSVRDSTKLLSEMVSTIGQEDLQVQLALLTATVKLNLTLRNGEPEALLRKVFSYSTNVSSNQDLRDRAFMYQRLMTSENIDKAASIVCSQKPTVEHNTNLPKLLLDGLLSEMTTLASVYHRLPESFIGQGKFGADAIQQRAVEELNVEEENAQTSIEKGANVENLLDLDFGGQGTPTSSEAAPSPSLSNNVLDLFMSVDSPAPSNQLSAAGHTRSATEDLLGL</sequence>
<dbReference type="PANTHER" id="PTHR11134">
    <property type="entry name" value="ADAPTOR COMPLEX SUBUNIT BETA FAMILY MEMBER"/>
    <property type="match status" value="1"/>
</dbReference>
<evidence type="ECO:0000256" key="3">
    <source>
        <dbReference type="ARBA" id="ARBA00022448"/>
    </source>
</evidence>
<dbReference type="eggNOG" id="KOG1061">
    <property type="taxonomic scope" value="Eukaryota"/>
</dbReference>
<comment type="function">
    <text evidence="6">Adaptins are components of the adaptor complexes which link clathrin to receptors in coated vesicles. Clathrin-associated protein complexes are believed to interact with the cytoplasmic tails of membrane proteins, leading to their selection and concentration.</text>
</comment>
<feature type="region of interest" description="Disordered" evidence="7">
    <location>
        <begin position="679"/>
        <end position="699"/>
    </location>
</feature>
<evidence type="ECO:0000256" key="2">
    <source>
        <dbReference type="ARBA" id="ARBA00006613"/>
    </source>
</evidence>
<dbReference type="OMA" id="NPPEVQW"/>
<dbReference type="GO" id="GO:0005768">
    <property type="term" value="C:endosome"/>
    <property type="evidence" value="ECO:0007669"/>
    <property type="project" value="EnsemblFungi"/>
</dbReference>
<reference evidence="10 11" key="1">
    <citation type="journal article" date="2011" name="Science">
        <title>Comparative functional genomics of the fission yeasts.</title>
        <authorList>
            <person name="Rhind N."/>
            <person name="Chen Z."/>
            <person name="Yassour M."/>
            <person name="Thompson D.A."/>
            <person name="Haas B.J."/>
            <person name="Habib N."/>
            <person name="Wapinski I."/>
            <person name="Roy S."/>
            <person name="Lin M.F."/>
            <person name="Heiman D.I."/>
            <person name="Young S.K."/>
            <person name="Furuya K."/>
            <person name="Guo Y."/>
            <person name="Pidoux A."/>
            <person name="Chen H.M."/>
            <person name="Robbertse B."/>
            <person name="Goldberg J.M."/>
            <person name="Aoki K."/>
            <person name="Bayne E.H."/>
            <person name="Berlin A.M."/>
            <person name="Desjardins C.A."/>
            <person name="Dobbs E."/>
            <person name="Dukaj L."/>
            <person name="Fan L."/>
            <person name="FitzGerald M.G."/>
            <person name="French C."/>
            <person name="Gujja S."/>
            <person name="Hansen K."/>
            <person name="Keifenheim D."/>
            <person name="Levin J.Z."/>
            <person name="Mosher R.A."/>
            <person name="Mueller C.A."/>
            <person name="Pfiffner J."/>
            <person name="Priest M."/>
            <person name="Russ C."/>
            <person name="Smialowska A."/>
            <person name="Swoboda P."/>
            <person name="Sykes S.M."/>
            <person name="Vaughn M."/>
            <person name="Vengrova S."/>
            <person name="Yoder R."/>
            <person name="Zeng Q."/>
            <person name="Allshire R."/>
            <person name="Baulcombe D."/>
            <person name="Birren B.W."/>
            <person name="Brown W."/>
            <person name="Ekwall K."/>
            <person name="Kellis M."/>
            <person name="Leatherwood J."/>
            <person name="Levin H."/>
            <person name="Margalit H."/>
            <person name="Martienssen R."/>
            <person name="Nieduszynski C.A."/>
            <person name="Spatafora J.W."/>
            <person name="Friedman N."/>
            <person name="Dalgaard J.Z."/>
            <person name="Baumann P."/>
            <person name="Niki H."/>
            <person name="Regev A."/>
            <person name="Nusbaum C."/>
        </authorList>
    </citation>
    <scope>NUCLEOTIDE SEQUENCE [LARGE SCALE GENOMIC DNA]</scope>
    <source>
        <strain evidence="11">OY26 / ATCC MYA-4695 / CBS 11777 / NBRC 106824 / NRRL Y48691</strain>
    </source>
</reference>
<evidence type="ECO:0000256" key="8">
    <source>
        <dbReference type="SAM" id="SignalP"/>
    </source>
</evidence>
<feature type="domain" description="Clathrin/coatomer adaptor adaptin-like N-terminal" evidence="9">
    <location>
        <begin position="34"/>
        <end position="553"/>
    </location>
</feature>
<comment type="subcellular location">
    <subcellularLocation>
        <location evidence="1">Endomembrane system</location>
    </subcellularLocation>
</comment>
<dbReference type="HOGENOM" id="CLU_006320_4_0_1"/>
<dbReference type="GeneID" id="25035660"/>
<dbReference type="InterPro" id="IPR016024">
    <property type="entry name" value="ARM-type_fold"/>
</dbReference>
<dbReference type="OrthoDB" id="10254310at2759"/>
<evidence type="ECO:0000256" key="7">
    <source>
        <dbReference type="SAM" id="MobiDB-lite"/>
    </source>
</evidence>
<dbReference type="PIRSF" id="PIRSF002291">
    <property type="entry name" value="AP_complex_beta"/>
    <property type="match status" value="1"/>
</dbReference>
<dbReference type="InterPro" id="IPR016342">
    <property type="entry name" value="AP_complex_bsu_1_2_4"/>
</dbReference>
<dbReference type="RefSeq" id="XP_013025473.1">
    <property type="nucleotide sequence ID" value="XM_013170019.1"/>
</dbReference>
<keyword evidence="8" id="KW-0732">Signal</keyword>
<evidence type="ECO:0000256" key="6">
    <source>
        <dbReference type="PIRNR" id="PIRNR002291"/>
    </source>
</evidence>
<comment type="similarity">
    <text evidence="2 6">Belongs to the adaptor complexes large subunit family.</text>
</comment>
<keyword evidence="5 6" id="KW-0472">Membrane</keyword>